<dbReference type="EMBL" id="LT984807">
    <property type="protein sequence ID" value="SPD58895.1"/>
    <property type="molecule type" value="Genomic_DNA"/>
</dbReference>
<evidence type="ECO:0000313" key="1">
    <source>
        <dbReference type="EMBL" id="SPD58895.1"/>
    </source>
</evidence>
<dbReference type="AlphaFoldDB" id="A0A375HN94"/>
<gene>
    <name evidence="1" type="ORF">CBM2607_MP10297</name>
</gene>
<geneLocation type="plasmid" evidence="2">
    <name>ii</name>
</geneLocation>
<evidence type="ECO:0000313" key="2">
    <source>
        <dbReference type="Proteomes" id="UP000255168"/>
    </source>
</evidence>
<dbReference type="Proteomes" id="UP000255168">
    <property type="component" value="Plasmid II"/>
</dbReference>
<name>A0A375HN94_9BURK</name>
<protein>
    <submittedName>
        <fullName evidence="1">Uncharacterized protein</fullName>
    </submittedName>
</protein>
<proteinExistence type="predicted"/>
<organism evidence="1 2">
    <name type="scientific">Cupriavidus neocaledonicus</name>
    <dbReference type="NCBI Taxonomy" id="1040979"/>
    <lineage>
        <taxon>Bacteria</taxon>
        <taxon>Pseudomonadati</taxon>
        <taxon>Pseudomonadota</taxon>
        <taxon>Betaproteobacteria</taxon>
        <taxon>Burkholderiales</taxon>
        <taxon>Burkholderiaceae</taxon>
        <taxon>Cupriavidus</taxon>
    </lineage>
</organism>
<reference evidence="1 2" key="1">
    <citation type="submission" date="2018-01" db="EMBL/GenBank/DDBJ databases">
        <authorList>
            <person name="Clerissi C."/>
        </authorList>
    </citation>
    <scope>NUCLEOTIDE SEQUENCE [LARGE SCALE GENOMIC DNA]</scope>
    <source>
        <strain evidence="1">Cupriavidus taiwanensis STM 6160</strain>
        <plasmid evidence="2">ii</plasmid>
    </source>
</reference>
<sequence>MRALAFCAFCPGHVAARLTSFNGALNGTLNGTLNGALNGALNCAQRVSTARMVSASSLATNLAT</sequence>
<keyword evidence="1" id="KW-0614">Plasmid</keyword>
<accession>A0A375HN94</accession>